<keyword evidence="1" id="KW-0479">Metal-binding</keyword>
<evidence type="ECO:0000256" key="1">
    <source>
        <dbReference type="ARBA" id="ARBA00022723"/>
    </source>
</evidence>
<reference evidence="7 8" key="1">
    <citation type="submission" date="2020-08" db="EMBL/GenBank/DDBJ databases">
        <title>Genomic Encyclopedia of Type Strains, Phase III (KMG-III): the genomes of soil and plant-associated and newly described type strains.</title>
        <authorList>
            <person name="Whitman W."/>
        </authorList>
    </citation>
    <scope>NUCLEOTIDE SEQUENCE [LARGE SCALE GENOMIC DNA]</scope>
    <source>
        <strain evidence="7 8">CECT 5995</strain>
    </source>
</reference>
<evidence type="ECO:0000259" key="6">
    <source>
        <dbReference type="Pfam" id="PF21157"/>
    </source>
</evidence>
<evidence type="ECO:0000256" key="2">
    <source>
        <dbReference type="ARBA" id="ARBA00022771"/>
    </source>
</evidence>
<organism evidence="7 8">
    <name type="scientific">Halomonas organivorans</name>
    <dbReference type="NCBI Taxonomy" id="257772"/>
    <lineage>
        <taxon>Bacteria</taxon>
        <taxon>Pseudomonadati</taxon>
        <taxon>Pseudomonadota</taxon>
        <taxon>Gammaproteobacteria</taxon>
        <taxon>Oceanospirillales</taxon>
        <taxon>Halomonadaceae</taxon>
        <taxon>Halomonas</taxon>
    </lineage>
</organism>
<evidence type="ECO:0000259" key="5">
    <source>
        <dbReference type="Pfam" id="PF01258"/>
    </source>
</evidence>
<dbReference type="Gene3D" id="1.20.120.910">
    <property type="entry name" value="DksA, coiled-coil domain"/>
    <property type="match status" value="1"/>
</dbReference>
<evidence type="ECO:0000256" key="4">
    <source>
        <dbReference type="PROSITE-ProRule" id="PRU00510"/>
    </source>
</evidence>
<dbReference type="GO" id="GO:0008270">
    <property type="term" value="F:zinc ion binding"/>
    <property type="evidence" value="ECO:0007669"/>
    <property type="project" value="UniProtKB-KW"/>
</dbReference>
<dbReference type="AlphaFoldDB" id="A0A7W5BWI2"/>
<feature type="zinc finger region" description="dksA C4-type" evidence="4">
    <location>
        <begin position="100"/>
        <end position="124"/>
    </location>
</feature>
<comment type="caution">
    <text evidence="7">The sequence shown here is derived from an EMBL/GenBank/DDBJ whole genome shotgun (WGS) entry which is preliminary data.</text>
</comment>
<evidence type="ECO:0000313" key="7">
    <source>
        <dbReference type="EMBL" id="MBB3139958.1"/>
    </source>
</evidence>
<dbReference type="PANTHER" id="PTHR33823:SF2">
    <property type="entry name" value="RNA POLYMERASE-BINDING TRANSCRIPTION FACTOR DKSA"/>
    <property type="match status" value="1"/>
</dbReference>
<dbReference type="RefSeq" id="WP_183386370.1">
    <property type="nucleotide sequence ID" value="NZ_JACHXM010000002.1"/>
</dbReference>
<dbReference type="Pfam" id="PF21157">
    <property type="entry name" value="DksA_N"/>
    <property type="match status" value="1"/>
</dbReference>
<evidence type="ECO:0000313" key="8">
    <source>
        <dbReference type="Proteomes" id="UP000525987"/>
    </source>
</evidence>
<dbReference type="InterPro" id="IPR000962">
    <property type="entry name" value="Znf_DskA_TraR"/>
</dbReference>
<keyword evidence="2" id="KW-0863">Zinc-finger</keyword>
<sequence>MAYSAEERRLLAMSDDAYMDDEQRAFFRCRLHDERETIEARLREVRESIAHHERGGDELDQAAGEEEMRLALRQADRESRLLRNIAAALRRLDDGEYGYCEETGQPIGLARLMFRPTARLCVEAKQHQEQREHHYHKRRGEAR</sequence>
<dbReference type="SUPFAM" id="SSF109635">
    <property type="entry name" value="DnaK suppressor protein DksA, alpha-hairpin domain"/>
    <property type="match status" value="1"/>
</dbReference>
<feature type="domain" description="Zinc finger DksA/TraR C4-type" evidence="5">
    <location>
        <begin position="95"/>
        <end position="129"/>
    </location>
</feature>
<dbReference type="InterPro" id="IPR048489">
    <property type="entry name" value="DksA_N"/>
</dbReference>
<name>A0A7W5BWI2_9GAMM</name>
<dbReference type="Proteomes" id="UP000525987">
    <property type="component" value="Unassembled WGS sequence"/>
</dbReference>
<keyword evidence="3" id="KW-0862">Zinc</keyword>
<protein>
    <submittedName>
        <fullName evidence="7">DnaK suppressor protein</fullName>
    </submittedName>
</protein>
<keyword evidence="8" id="KW-1185">Reference proteome</keyword>
<dbReference type="EMBL" id="JACHXM010000002">
    <property type="protein sequence ID" value="MBB3139958.1"/>
    <property type="molecule type" value="Genomic_DNA"/>
</dbReference>
<feature type="domain" description="DnaK suppressor protein DksA N-terminal" evidence="6">
    <location>
        <begin position="23"/>
        <end position="92"/>
    </location>
</feature>
<evidence type="ECO:0000256" key="3">
    <source>
        <dbReference type="ARBA" id="ARBA00022833"/>
    </source>
</evidence>
<dbReference type="PROSITE" id="PS51128">
    <property type="entry name" value="ZF_DKSA_2"/>
    <property type="match status" value="1"/>
</dbReference>
<dbReference type="PANTHER" id="PTHR33823">
    <property type="entry name" value="RNA POLYMERASE-BINDING TRANSCRIPTION FACTOR DKSA-RELATED"/>
    <property type="match status" value="1"/>
</dbReference>
<gene>
    <name evidence="7" type="ORF">FHR96_000805</name>
</gene>
<dbReference type="SUPFAM" id="SSF57716">
    <property type="entry name" value="Glucocorticoid receptor-like (DNA-binding domain)"/>
    <property type="match status" value="1"/>
</dbReference>
<proteinExistence type="predicted"/>
<dbReference type="PROSITE" id="PS01102">
    <property type="entry name" value="ZF_DKSA_1"/>
    <property type="match status" value="1"/>
</dbReference>
<dbReference type="InterPro" id="IPR020458">
    <property type="entry name" value="Znf_DskA_TraR_CS"/>
</dbReference>
<dbReference type="InterPro" id="IPR037187">
    <property type="entry name" value="DnaK_N"/>
</dbReference>
<dbReference type="Pfam" id="PF01258">
    <property type="entry name" value="zf-dskA_traR"/>
    <property type="match status" value="1"/>
</dbReference>
<accession>A0A7W5BWI2</accession>